<name>A0A382YWA5_9ZZZZ</name>
<evidence type="ECO:0000313" key="1">
    <source>
        <dbReference type="EMBL" id="SVD87504.1"/>
    </source>
</evidence>
<feature type="non-terminal residue" evidence="1">
    <location>
        <position position="35"/>
    </location>
</feature>
<protein>
    <submittedName>
        <fullName evidence="1">Uncharacterized protein</fullName>
    </submittedName>
</protein>
<proteinExistence type="predicted"/>
<reference evidence="1" key="1">
    <citation type="submission" date="2018-05" db="EMBL/GenBank/DDBJ databases">
        <authorList>
            <person name="Lanie J.A."/>
            <person name="Ng W.-L."/>
            <person name="Kazmierczak K.M."/>
            <person name="Andrzejewski T.M."/>
            <person name="Davidsen T.M."/>
            <person name="Wayne K.J."/>
            <person name="Tettelin H."/>
            <person name="Glass J.I."/>
            <person name="Rusch D."/>
            <person name="Podicherti R."/>
            <person name="Tsui H.-C.T."/>
            <person name="Winkler M.E."/>
        </authorList>
    </citation>
    <scope>NUCLEOTIDE SEQUENCE</scope>
</reference>
<dbReference type="AlphaFoldDB" id="A0A382YWA5"/>
<accession>A0A382YWA5</accession>
<gene>
    <name evidence="1" type="ORF">METZ01_LOCUS440358</name>
</gene>
<sequence length="35" mass="4164">MTRLSVNLVEEASRRLDYYTALRRQIHAQPELGFE</sequence>
<dbReference type="EMBL" id="UINC01179030">
    <property type="protein sequence ID" value="SVD87504.1"/>
    <property type="molecule type" value="Genomic_DNA"/>
</dbReference>
<organism evidence="1">
    <name type="scientific">marine metagenome</name>
    <dbReference type="NCBI Taxonomy" id="408172"/>
    <lineage>
        <taxon>unclassified sequences</taxon>
        <taxon>metagenomes</taxon>
        <taxon>ecological metagenomes</taxon>
    </lineage>
</organism>